<feature type="domain" description="Response regulatory" evidence="2">
    <location>
        <begin position="9"/>
        <end position="123"/>
    </location>
</feature>
<dbReference type="InterPro" id="IPR001789">
    <property type="entry name" value="Sig_transdc_resp-reg_receiver"/>
</dbReference>
<dbReference type="GO" id="GO:0000160">
    <property type="term" value="P:phosphorelay signal transduction system"/>
    <property type="evidence" value="ECO:0007669"/>
    <property type="project" value="InterPro"/>
</dbReference>
<dbReference type="Gene3D" id="3.40.50.2300">
    <property type="match status" value="1"/>
</dbReference>
<protein>
    <recommendedName>
        <fullName evidence="2">Response regulatory domain-containing protein</fullName>
    </recommendedName>
</protein>
<proteinExistence type="predicted"/>
<organism evidence="3 4">
    <name type="scientific">Candidatus Promineifilum breve</name>
    <dbReference type="NCBI Taxonomy" id="1806508"/>
    <lineage>
        <taxon>Bacteria</taxon>
        <taxon>Bacillati</taxon>
        <taxon>Chloroflexota</taxon>
        <taxon>Ardenticatenia</taxon>
        <taxon>Candidatus Promineifilales</taxon>
        <taxon>Candidatus Promineifilaceae</taxon>
        <taxon>Candidatus Promineifilum</taxon>
    </lineage>
</organism>
<dbReference type="AlphaFoldDB" id="A0A160TA39"/>
<evidence type="ECO:0000259" key="2">
    <source>
        <dbReference type="PROSITE" id="PS50110"/>
    </source>
</evidence>
<dbReference type="KEGG" id="pbf:CFX0092_B0641"/>
<accession>A0A160TA39</accession>
<dbReference type="SUPFAM" id="SSF52172">
    <property type="entry name" value="CheY-like"/>
    <property type="match status" value="1"/>
</dbReference>
<keyword evidence="1" id="KW-0597">Phosphoprotein</keyword>
<keyword evidence="4" id="KW-1185">Reference proteome</keyword>
<dbReference type="InterPro" id="IPR011006">
    <property type="entry name" value="CheY-like_superfamily"/>
</dbReference>
<evidence type="ECO:0000313" key="4">
    <source>
        <dbReference type="Proteomes" id="UP000215027"/>
    </source>
</evidence>
<name>A0A160TA39_9CHLR</name>
<dbReference type="EMBL" id="LN890656">
    <property type="protein sequence ID" value="CUS06175.1"/>
    <property type="molecule type" value="Genomic_DNA"/>
</dbReference>
<gene>
    <name evidence="3" type="ORF">CFX0092_B0641</name>
</gene>
<sequence length="129" mass="13930">MTSGKDSTVALLATSSDTLAAGMSALLLSIPPIRQVEMREDLGTLVAQLDGQNPALIVIDSVLIDLTSSGQIDALRQRAPHSLLVYLTEDMSEFRRLETATADTVVMKGTDPAQLAQRLEQLLREHVTT</sequence>
<feature type="modified residue" description="4-aspartylphosphate" evidence="1">
    <location>
        <position position="60"/>
    </location>
</feature>
<dbReference type="RefSeq" id="WP_095045486.1">
    <property type="nucleotide sequence ID" value="NZ_LN890656.1"/>
</dbReference>
<dbReference type="PROSITE" id="PS50110">
    <property type="entry name" value="RESPONSE_REGULATORY"/>
    <property type="match status" value="1"/>
</dbReference>
<evidence type="ECO:0000313" key="3">
    <source>
        <dbReference type="EMBL" id="CUS06175.1"/>
    </source>
</evidence>
<evidence type="ECO:0000256" key="1">
    <source>
        <dbReference type="PROSITE-ProRule" id="PRU00169"/>
    </source>
</evidence>
<reference evidence="3" key="1">
    <citation type="submission" date="2016-01" db="EMBL/GenBank/DDBJ databases">
        <authorList>
            <person name="Mcilroy J.S."/>
            <person name="Karst M S."/>
            <person name="Albertsen M."/>
        </authorList>
    </citation>
    <scope>NUCLEOTIDE SEQUENCE</scope>
    <source>
        <strain evidence="3">Cfx-K</strain>
    </source>
</reference>
<dbReference type="Proteomes" id="UP000215027">
    <property type="component" value="Chromosome II"/>
</dbReference>